<proteinExistence type="predicted"/>
<comment type="caution">
    <text evidence="2">The sequence shown here is derived from an EMBL/GenBank/DDBJ whole genome shotgun (WGS) entry which is preliminary data.</text>
</comment>
<name>A0A644WJ25_9ZZZZ</name>
<protein>
    <recommendedName>
        <fullName evidence="3">Immunoglobulin</fullName>
    </recommendedName>
</protein>
<organism evidence="2">
    <name type="scientific">bioreactor metagenome</name>
    <dbReference type="NCBI Taxonomy" id="1076179"/>
    <lineage>
        <taxon>unclassified sequences</taxon>
        <taxon>metagenomes</taxon>
        <taxon>ecological metagenomes</taxon>
    </lineage>
</organism>
<evidence type="ECO:0000313" key="2">
    <source>
        <dbReference type="EMBL" id="MPM03609.1"/>
    </source>
</evidence>
<accession>A0A644WJ25</accession>
<gene>
    <name evidence="2" type="ORF">SDC9_49876</name>
</gene>
<evidence type="ECO:0000256" key="1">
    <source>
        <dbReference type="SAM" id="MobiDB-lite"/>
    </source>
</evidence>
<evidence type="ECO:0008006" key="3">
    <source>
        <dbReference type="Google" id="ProtNLM"/>
    </source>
</evidence>
<feature type="compositionally biased region" description="Basic and acidic residues" evidence="1">
    <location>
        <begin position="70"/>
        <end position="87"/>
    </location>
</feature>
<feature type="region of interest" description="Disordered" evidence="1">
    <location>
        <begin position="70"/>
        <end position="100"/>
    </location>
</feature>
<reference evidence="2" key="1">
    <citation type="submission" date="2019-08" db="EMBL/GenBank/DDBJ databases">
        <authorList>
            <person name="Kucharzyk K."/>
            <person name="Murdoch R.W."/>
            <person name="Higgins S."/>
            <person name="Loffler F."/>
        </authorList>
    </citation>
    <scope>NUCLEOTIDE SEQUENCE</scope>
</reference>
<sequence length="100" mass="11691">MKLSRYEQETVINFNEEEDTASVYTHNPKLREKLLRLTVKYPDKVRLERREPHGAASFIVPKSCVSVREPYSDARRAADSKRAKEAKICPPRRSMRSQNE</sequence>
<dbReference type="AlphaFoldDB" id="A0A644WJ25"/>
<dbReference type="EMBL" id="VSSQ01000967">
    <property type="protein sequence ID" value="MPM03609.1"/>
    <property type="molecule type" value="Genomic_DNA"/>
</dbReference>